<dbReference type="AlphaFoldDB" id="A0A3P7P8Y5"/>
<name>A0A3P7P8Y5_DIBLA</name>
<gene>
    <name evidence="2" type="ORF">DILT_LOCUS12353</name>
</gene>
<sequence length="73" mass="7667">MFWDNSLGKVKSLDCCIYVGAAEGLLFTIQCVGCLVGGVLFSTWVTILATSVVLLDTFPASALTIPVAVTQVV</sequence>
<dbReference type="EMBL" id="UYRU01066137">
    <property type="protein sequence ID" value="VDN16522.1"/>
    <property type="molecule type" value="Genomic_DNA"/>
</dbReference>
<dbReference type="Proteomes" id="UP000281553">
    <property type="component" value="Unassembled WGS sequence"/>
</dbReference>
<protein>
    <submittedName>
        <fullName evidence="2">Uncharacterized protein</fullName>
    </submittedName>
</protein>
<evidence type="ECO:0000313" key="2">
    <source>
        <dbReference type="EMBL" id="VDN16522.1"/>
    </source>
</evidence>
<feature type="non-terminal residue" evidence="2">
    <location>
        <position position="73"/>
    </location>
</feature>
<keyword evidence="1" id="KW-0472">Membrane</keyword>
<keyword evidence="1" id="KW-1133">Transmembrane helix</keyword>
<evidence type="ECO:0000313" key="3">
    <source>
        <dbReference type="Proteomes" id="UP000281553"/>
    </source>
</evidence>
<evidence type="ECO:0000256" key="1">
    <source>
        <dbReference type="SAM" id="Phobius"/>
    </source>
</evidence>
<feature type="transmembrane region" description="Helical" evidence="1">
    <location>
        <begin position="27"/>
        <end position="55"/>
    </location>
</feature>
<organism evidence="2 3">
    <name type="scientific">Dibothriocephalus latus</name>
    <name type="common">Fish tapeworm</name>
    <name type="synonym">Diphyllobothrium latum</name>
    <dbReference type="NCBI Taxonomy" id="60516"/>
    <lineage>
        <taxon>Eukaryota</taxon>
        <taxon>Metazoa</taxon>
        <taxon>Spiralia</taxon>
        <taxon>Lophotrochozoa</taxon>
        <taxon>Platyhelminthes</taxon>
        <taxon>Cestoda</taxon>
        <taxon>Eucestoda</taxon>
        <taxon>Diphyllobothriidea</taxon>
        <taxon>Diphyllobothriidae</taxon>
        <taxon>Dibothriocephalus</taxon>
    </lineage>
</organism>
<accession>A0A3P7P8Y5</accession>
<keyword evidence="1" id="KW-0812">Transmembrane</keyword>
<proteinExistence type="predicted"/>
<keyword evidence="3" id="KW-1185">Reference proteome</keyword>
<reference evidence="2 3" key="1">
    <citation type="submission" date="2018-11" db="EMBL/GenBank/DDBJ databases">
        <authorList>
            <consortium name="Pathogen Informatics"/>
        </authorList>
    </citation>
    <scope>NUCLEOTIDE SEQUENCE [LARGE SCALE GENOMIC DNA]</scope>
</reference>